<keyword evidence="3" id="KW-1185">Reference proteome</keyword>
<dbReference type="AlphaFoldDB" id="A0A0U5AQE7"/>
<feature type="transmembrane region" description="Helical" evidence="1">
    <location>
        <begin position="12"/>
        <end position="35"/>
    </location>
</feature>
<evidence type="ECO:0000313" key="3">
    <source>
        <dbReference type="Proteomes" id="UP000217696"/>
    </source>
</evidence>
<organism evidence="2 3">
    <name type="scientific">Aneurinibacillus soli</name>
    <dbReference type="NCBI Taxonomy" id="1500254"/>
    <lineage>
        <taxon>Bacteria</taxon>
        <taxon>Bacillati</taxon>
        <taxon>Bacillota</taxon>
        <taxon>Bacilli</taxon>
        <taxon>Bacillales</taxon>
        <taxon>Paenibacillaceae</taxon>
        <taxon>Aneurinibacillus group</taxon>
        <taxon>Aneurinibacillus</taxon>
    </lineage>
</organism>
<name>A0A0U5AQE7_9BACL</name>
<dbReference type="EMBL" id="AP017312">
    <property type="protein sequence ID" value="BAU26042.1"/>
    <property type="molecule type" value="Genomic_DNA"/>
</dbReference>
<keyword evidence="1" id="KW-1133">Transmembrane helix</keyword>
<proteinExistence type="predicted"/>
<dbReference type="Proteomes" id="UP000217696">
    <property type="component" value="Chromosome"/>
</dbReference>
<keyword evidence="1" id="KW-0472">Membrane</keyword>
<sequence length="64" mass="7302">MFSRKKLSFDSGPASLLSVEVVFCIFYSSVSAWFFSHLVLNKTMALSFEEKVEIGKQSYSLARR</sequence>
<dbReference type="KEGG" id="asoc:CB4_00114"/>
<evidence type="ECO:0000256" key="1">
    <source>
        <dbReference type="SAM" id="Phobius"/>
    </source>
</evidence>
<evidence type="ECO:0000313" key="2">
    <source>
        <dbReference type="EMBL" id="BAU26042.1"/>
    </source>
</evidence>
<accession>A0A0U5AQE7</accession>
<reference evidence="2 3" key="1">
    <citation type="submission" date="2015-12" db="EMBL/GenBank/DDBJ databases">
        <title>Genome sequence of Aneurinibacillus soli.</title>
        <authorList>
            <person name="Lee J.S."/>
            <person name="Lee K.C."/>
            <person name="Kim K.K."/>
            <person name="Lee B.W."/>
        </authorList>
    </citation>
    <scope>NUCLEOTIDE SEQUENCE [LARGE SCALE GENOMIC DNA]</scope>
    <source>
        <strain evidence="2 3">CB4</strain>
    </source>
</reference>
<keyword evidence="1" id="KW-0812">Transmembrane</keyword>
<gene>
    <name evidence="2" type="ORF">CB4_00114</name>
</gene>
<protein>
    <submittedName>
        <fullName evidence="2">Uncharacterized protein</fullName>
    </submittedName>
</protein>